<dbReference type="OrthoDB" id="4133411at2759"/>
<sequence length="265" mass="28308">MTFNLPGVCLITGAASGIGRGTAIAFAEEGCSRLLLADIDYNGLEETKDQIQRINPSTAVHIQRTDISDEVSVQQMVDACVLVFGRLDYALNIAGVVPQRKGIAEVDLETYDKVINVNAHGTWLCHRAEIRQMMKQPPLEGHGQTRGSIVTVSSLAGMNASSGMSAYCASKHSLIGLAKADAQDYGPRGVRINVVCPGMIDTELFRQTSPADAPPKLVAITPVRRLGVPEDVAWLMAFLCSPKSSFVHGAVIPCDGGLVLHRGVI</sequence>
<evidence type="ECO:0000313" key="6">
    <source>
        <dbReference type="Proteomes" id="UP000019471"/>
    </source>
</evidence>
<dbReference type="eggNOG" id="KOG0725">
    <property type="taxonomic scope" value="Eukaryota"/>
</dbReference>
<evidence type="ECO:0000256" key="3">
    <source>
        <dbReference type="ARBA" id="ARBA00023002"/>
    </source>
</evidence>
<dbReference type="AlphaFoldDB" id="W9XCF2"/>
<dbReference type="GO" id="GO:0016491">
    <property type="term" value="F:oxidoreductase activity"/>
    <property type="evidence" value="ECO:0007669"/>
    <property type="project" value="UniProtKB-KW"/>
</dbReference>
<dbReference type="GeneID" id="19186429"/>
<dbReference type="EMBL" id="AMGX01000002">
    <property type="protein sequence ID" value="EXJ75000.1"/>
    <property type="molecule type" value="Genomic_DNA"/>
</dbReference>
<dbReference type="PANTHER" id="PTHR24321:SF12">
    <property type="entry name" value="SHORT-CHAIN DEHYDROGENASE_REDUCTASE FAMILY, PUTATIVE (AFU_ORTHOLOGUE AFUA_5G14340)-RELATED"/>
    <property type="match status" value="1"/>
</dbReference>
<dbReference type="Pfam" id="PF13561">
    <property type="entry name" value="adh_short_C2"/>
    <property type="match status" value="1"/>
</dbReference>
<dbReference type="CDD" id="cd05233">
    <property type="entry name" value="SDR_c"/>
    <property type="match status" value="1"/>
</dbReference>
<evidence type="ECO:0000256" key="2">
    <source>
        <dbReference type="ARBA" id="ARBA00022857"/>
    </source>
</evidence>
<feature type="domain" description="Ketoreductase" evidence="4">
    <location>
        <begin position="7"/>
        <end position="198"/>
    </location>
</feature>
<dbReference type="STRING" id="1182543.W9XCF2"/>
<protein>
    <recommendedName>
        <fullName evidence="4">Ketoreductase domain-containing protein</fullName>
    </recommendedName>
</protein>
<dbReference type="SUPFAM" id="SSF51735">
    <property type="entry name" value="NAD(P)-binding Rossmann-fold domains"/>
    <property type="match status" value="1"/>
</dbReference>
<evidence type="ECO:0000259" key="4">
    <source>
        <dbReference type="SMART" id="SM00822"/>
    </source>
</evidence>
<organism evidence="5 6">
    <name type="scientific">Cladophialophora psammophila CBS 110553</name>
    <dbReference type="NCBI Taxonomy" id="1182543"/>
    <lineage>
        <taxon>Eukaryota</taxon>
        <taxon>Fungi</taxon>
        <taxon>Dikarya</taxon>
        <taxon>Ascomycota</taxon>
        <taxon>Pezizomycotina</taxon>
        <taxon>Eurotiomycetes</taxon>
        <taxon>Chaetothyriomycetidae</taxon>
        <taxon>Chaetothyriales</taxon>
        <taxon>Herpotrichiellaceae</taxon>
        <taxon>Cladophialophora</taxon>
    </lineage>
</organism>
<evidence type="ECO:0000313" key="5">
    <source>
        <dbReference type="EMBL" id="EXJ75000.1"/>
    </source>
</evidence>
<name>W9XCF2_9EURO</name>
<keyword evidence="3" id="KW-0560">Oxidoreductase</keyword>
<dbReference type="RefSeq" id="XP_007740502.1">
    <property type="nucleotide sequence ID" value="XM_007742312.1"/>
</dbReference>
<dbReference type="PRINTS" id="PR00081">
    <property type="entry name" value="GDHRDH"/>
</dbReference>
<comment type="similarity">
    <text evidence="1">Belongs to the short-chain dehydrogenases/reductases (SDR) family.</text>
</comment>
<dbReference type="FunFam" id="3.40.50.720:FF:000084">
    <property type="entry name" value="Short-chain dehydrogenase reductase"/>
    <property type="match status" value="1"/>
</dbReference>
<dbReference type="PANTHER" id="PTHR24321">
    <property type="entry name" value="DEHYDROGENASES, SHORT CHAIN"/>
    <property type="match status" value="1"/>
</dbReference>
<dbReference type="InterPro" id="IPR057326">
    <property type="entry name" value="KR_dom"/>
</dbReference>
<dbReference type="InterPro" id="IPR002347">
    <property type="entry name" value="SDR_fam"/>
</dbReference>
<dbReference type="SMART" id="SM00822">
    <property type="entry name" value="PKS_KR"/>
    <property type="match status" value="1"/>
</dbReference>
<accession>W9XCF2</accession>
<proteinExistence type="inferred from homology"/>
<gene>
    <name evidence="5" type="ORF">A1O5_01696</name>
</gene>
<evidence type="ECO:0000256" key="1">
    <source>
        <dbReference type="ARBA" id="ARBA00006484"/>
    </source>
</evidence>
<keyword evidence="6" id="KW-1185">Reference proteome</keyword>
<dbReference type="Proteomes" id="UP000019471">
    <property type="component" value="Unassembled WGS sequence"/>
</dbReference>
<keyword evidence="2" id="KW-0521">NADP</keyword>
<dbReference type="HOGENOM" id="CLU_010194_1_0_1"/>
<dbReference type="InterPro" id="IPR036291">
    <property type="entry name" value="NAD(P)-bd_dom_sf"/>
</dbReference>
<reference evidence="5 6" key="1">
    <citation type="submission" date="2013-03" db="EMBL/GenBank/DDBJ databases">
        <title>The Genome Sequence of Cladophialophora psammophila CBS 110553.</title>
        <authorList>
            <consortium name="The Broad Institute Genomics Platform"/>
            <person name="Cuomo C."/>
            <person name="de Hoog S."/>
            <person name="Gorbushina A."/>
            <person name="Walker B."/>
            <person name="Young S.K."/>
            <person name="Zeng Q."/>
            <person name="Gargeya S."/>
            <person name="Fitzgerald M."/>
            <person name="Haas B."/>
            <person name="Abouelleil A."/>
            <person name="Allen A.W."/>
            <person name="Alvarado L."/>
            <person name="Arachchi H.M."/>
            <person name="Berlin A.M."/>
            <person name="Chapman S.B."/>
            <person name="Gainer-Dewar J."/>
            <person name="Goldberg J."/>
            <person name="Griggs A."/>
            <person name="Gujja S."/>
            <person name="Hansen M."/>
            <person name="Howarth C."/>
            <person name="Imamovic A."/>
            <person name="Ireland A."/>
            <person name="Larimer J."/>
            <person name="McCowan C."/>
            <person name="Murphy C."/>
            <person name="Pearson M."/>
            <person name="Poon T.W."/>
            <person name="Priest M."/>
            <person name="Roberts A."/>
            <person name="Saif S."/>
            <person name="Shea T."/>
            <person name="Sisk P."/>
            <person name="Sykes S."/>
            <person name="Wortman J."/>
            <person name="Nusbaum C."/>
            <person name="Birren B."/>
        </authorList>
    </citation>
    <scope>NUCLEOTIDE SEQUENCE [LARGE SCALE GENOMIC DNA]</scope>
    <source>
        <strain evidence="5 6">CBS 110553</strain>
    </source>
</reference>
<comment type="caution">
    <text evidence="5">The sequence shown here is derived from an EMBL/GenBank/DDBJ whole genome shotgun (WGS) entry which is preliminary data.</text>
</comment>
<dbReference type="Gene3D" id="3.40.50.720">
    <property type="entry name" value="NAD(P)-binding Rossmann-like Domain"/>
    <property type="match status" value="1"/>
</dbReference>
<dbReference type="PRINTS" id="PR00080">
    <property type="entry name" value="SDRFAMILY"/>
</dbReference>